<sequence>MQTSAALSLQKKQMRIIIYILFSLFFSAKLCGENFRIDKYRCSNKLYTHIINHIFRSHNNNKEISLSNEGNIIYVSYANKKNISFHKSVEKDDVFLKKKGKYIANLFIKKNQYDTIVEAYFIVIRKNKQIAKISLTRI</sequence>
<dbReference type="EMBL" id="ASSO01000007">
    <property type="protein sequence ID" value="EOS08247.1"/>
    <property type="molecule type" value="Genomic_DNA"/>
</dbReference>
<organism evidence="1 2">
    <name type="scientific">Bacteroides uniformis dnLKV2</name>
    <dbReference type="NCBI Taxonomy" id="1235787"/>
    <lineage>
        <taxon>Bacteria</taxon>
        <taxon>Pseudomonadati</taxon>
        <taxon>Bacteroidota</taxon>
        <taxon>Bacteroidia</taxon>
        <taxon>Bacteroidales</taxon>
        <taxon>Bacteroidaceae</taxon>
        <taxon>Bacteroides</taxon>
    </lineage>
</organism>
<accession>R9HW80</accession>
<dbReference type="HOGENOM" id="CLU_1851214_0_0_10"/>
<comment type="caution">
    <text evidence="1">The sequence shown here is derived from an EMBL/GenBank/DDBJ whole genome shotgun (WGS) entry which is preliminary data.</text>
</comment>
<evidence type="ECO:0000313" key="2">
    <source>
        <dbReference type="Proteomes" id="UP000014212"/>
    </source>
</evidence>
<evidence type="ECO:0000313" key="1">
    <source>
        <dbReference type="EMBL" id="EOS08247.1"/>
    </source>
</evidence>
<reference evidence="1 2" key="1">
    <citation type="submission" date="2013-04" db="EMBL/GenBank/DDBJ databases">
        <title>The Genome Sequence of Bacteroides uniformis dnLKV2.</title>
        <authorList>
            <consortium name="The Broad Institute Genomics Platform"/>
            <consortium name="The Broad Institute Genome Sequencing Center for Infectious Disease"/>
            <person name="Earl A."/>
            <person name="Xavier R."/>
            <person name="Kuhn K."/>
            <person name="Stappenbeck T."/>
            <person name="Walker B."/>
            <person name="Young S."/>
            <person name="Zeng Q."/>
            <person name="Gargeya S."/>
            <person name="Fitzgerald M."/>
            <person name="Haas B."/>
            <person name="Abouelleil A."/>
            <person name="Allen A.W."/>
            <person name="Alvarado L."/>
            <person name="Arachchi H.M."/>
            <person name="Berlin A.M."/>
            <person name="Chapman S.B."/>
            <person name="Gainer-Dewar J."/>
            <person name="Goldberg J."/>
            <person name="Griggs A."/>
            <person name="Gujja S."/>
            <person name="Hansen M."/>
            <person name="Howarth C."/>
            <person name="Imamovic A."/>
            <person name="Ireland A."/>
            <person name="Larimer J."/>
            <person name="McCowan C."/>
            <person name="Murphy C."/>
            <person name="Pearson M."/>
            <person name="Poon T.W."/>
            <person name="Priest M."/>
            <person name="Roberts A."/>
            <person name="Saif S."/>
            <person name="Shea T."/>
            <person name="Sisk P."/>
            <person name="Sykes S."/>
            <person name="Wortman J."/>
            <person name="Nusbaum C."/>
            <person name="Birren B."/>
        </authorList>
    </citation>
    <scope>NUCLEOTIDE SEQUENCE [LARGE SCALE GENOMIC DNA]</scope>
    <source>
        <strain evidence="2">dnLKV2</strain>
    </source>
</reference>
<proteinExistence type="predicted"/>
<dbReference type="AlphaFoldDB" id="R9HW80"/>
<protein>
    <submittedName>
        <fullName evidence="1">Uncharacterized protein</fullName>
    </submittedName>
</protein>
<name>R9HW80_BACUN</name>
<gene>
    <name evidence="1" type="ORF">C801_01449</name>
</gene>
<dbReference type="PATRIC" id="fig|1235787.3.peg.1464"/>
<dbReference type="Proteomes" id="UP000014212">
    <property type="component" value="Unassembled WGS sequence"/>
</dbReference>